<dbReference type="EMBL" id="CAJOBJ010095673">
    <property type="protein sequence ID" value="CAF4563300.1"/>
    <property type="molecule type" value="Genomic_DNA"/>
</dbReference>
<reference evidence="4" key="1">
    <citation type="submission" date="2021-02" db="EMBL/GenBank/DDBJ databases">
        <authorList>
            <person name="Nowell W R."/>
        </authorList>
    </citation>
    <scope>NUCLEOTIDE SEQUENCE</scope>
</reference>
<evidence type="ECO:0000313" key="5">
    <source>
        <dbReference type="Proteomes" id="UP000676336"/>
    </source>
</evidence>
<evidence type="ECO:0000313" key="4">
    <source>
        <dbReference type="EMBL" id="CAF4980333.1"/>
    </source>
</evidence>
<dbReference type="Proteomes" id="UP000681720">
    <property type="component" value="Unassembled WGS sequence"/>
</dbReference>
<evidence type="ECO:0000313" key="2">
    <source>
        <dbReference type="EMBL" id="CAF4563300.1"/>
    </source>
</evidence>
<evidence type="ECO:0000256" key="1">
    <source>
        <dbReference type="SAM" id="MobiDB-lite"/>
    </source>
</evidence>
<dbReference type="Proteomes" id="UP000681967">
    <property type="component" value="Unassembled WGS sequence"/>
</dbReference>
<sequence length="52" mass="5759">MTPQPTPIVGMSQSQQQQQPLSYTIQGPSSTSMINNVKQEPQTPMSNVQMRP</sequence>
<dbReference type="EMBL" id="CAJOBH010119224">
    <property type="protein sequence ID" value="CAF4702367.1"/>
    <property type="molecule type" value="Genomic_DNA"/>
</dbReference>
<feature type="compositionally biased region" description="Polar residues" evidence="1">
    <location>
        <begin position="20"/>
        <end position="52"/>
    </location>
</feature>
<proteinExistence type="predicted"/>
<feature type="non-terminal residue" evidence="4">
    <location>
        <position position="52"/>
    </location>
</feature>
<dbReference type="EMBL" id="CAJOBI010197312">
    <property type="protein sequence ID" value="CAF4980333.1"/>
    <property type="molecule type" value="Genomic_DNA"/>
</dbReference>
<accession>A0A8S3D493</accession>
<protein>
    <submittedName>
        <fullName evidence="4">Uncharacterized protein</fullName>
    </submittedName>
</protein>
<feature type="region of interest" description="Disordered" evidence="1">
    <location>
        <begin position="1"/>
        <end position="52"/>
    </location>
</feature>
<gene>
    <name evidence="3" type="ORF">BYL167_LOCUS44147</name>
    <name evidence="2" type="ORF">GIL414_LOCUS37343</name>
    <name evidence="4" type="ORF">SMN809_LOCUS55684</name>
</gene>
<organism evidence="4 5">
    <name type="scientific">Rotaria magnacalcarata</name>
    <dbReference type="NCBI Taxonomy" id="392030"/>
    <lineage>
        <taxon>Eukaryota</taxon>
        <taxon>Metazoa</taxon>
        <taxon>Spiralia</taxon>
        <taxon>Gnathifera</taxon>
        <taxon>Rotifera</taxon>
        <taxon>Eurotatoria</taxon>
        <taxon>Bdelloidea</taxon>
        <taxon>Philodinida</taxon>
        <taxon>Philodinidae</taxon>
        <taxon>Rotaria</taxon>
    </lineage>
</organism>
<evidence type="ECO:0000313" key="3">
    <source>
        <dbReference type="EMBL" id="CAF4702367.1"/>
    </source>
</evidence>
<comment type="caution">
    <text evidence="4">The sequence shown here is derived from an EMBL/GenBank/DDBJ whole genome shotgun (WGS) entry which is preliminary data.</text>
</comment>
<dbReference type="AlphaFoldDB" id="A0A8S3D493"/>
<dbReference type="Proteomes" id="UP000676336">
    <property type="component" value="Unassembled WGS sequence"/>
</dbReference>
<name>A0A8S3D493_9BILA</name>